<proteinExistence type="predicted"/>
<keyword evidence="3" id="KW-1185">Reference proteome</keyword>
<accession>A0A1T5MN07</accession>
<dbReference type="Pfam" id="PF17295">
    <property type="entry name" value="DUF5348"/>
    <property type="match status" value="1"/>
</dbReference>
<reference evidence="2 3" key="1">
    <citation type="submission" date="2017-02" db="EMBL/GenBank/DDBJ databases">
        <authorList>
            <person name="Peterson S.W."/>
        </authorList>
    </citation>
    <scope>NUCLEOTIDE SEQUENCE [LARGE SCALE GENOMIC DNA]</scope>
    <source>
        <strain evidence="2 3">M1</strain>
    </source>
</reference>
<evidence type="ECO:0000313" key="3">
    <source>
        <dbReference type="Proteomes" id="UP000190285"/>
    </source>
</evidence>
<dbReference type="AlphaFoldDB" id="A0A1T5MN07"/>
<name>A0A1T5MN07_9FIRM</name>
<gene>
    <name evidence="2" type="ORF">SAMN02194393_04992</name>
</gene>
<dbReference type="InterPro" id="IPR035255">
    <property type="entry name" value="DUF5348"/>
</dbReference>
<evidence type="ECO:0000313" key="2">
    <source>
        <dbReference type="EMBL" id="SKC89259.1"/>
    </source>
</evidence>
<dbReference type="RefSeq" id="WP_079495588.1">
    <property type="nucleotide sequence ID" value="NZ_FUZT01000019.1"/>
</dbReference>
<organism evidence="2 3">
    <name type="scientific">Maledivibacter halophilus</name>
    <dbReference type="NCBI Taxonomy" id="36842"/>
    <lineage>
        <taxon>Bacteria</taxon>
        <taxon>Bacillati</taxon>
        <taxon>Bacillota</taxon>
        <taxon>Clostridia</taxon>
        <taxon>Peptostreptococcales</taxon>
        <taxon>Caminicellaceae</taxon>
        <taxon>Maledivibacter</taxon>
    </lineage>
</organism>
<dbReference type="Proteomes" id="UP000190285">
    <property type="component" value="Unassembled WGS sequence"/>
</dbReference>
<dbReference type="Gene3D" id="2.40.10.390">
    <property type="match status" value="1"/>
</dbReference>
<dbReference type="STRING" id="36842.SAMN02194393_04992"/>
<dbReference type="EMBL" id="FUZT01000019">
    <property type="protein sequence ID" value="SKC89259.1"/>
    <property type="molecule type" value="Genomic_DNA"/>
</dbReference>
<protein>
    <recommendedName>
        <fullName evidence="1">DUF5348 domain-containing protein</fullName>
    </recommendedName>
</protein>
<feature type="domain" description="DUF5348" evidence="1">
    <location>
        <begin position="4"/>
        <end position="61"/>
    </location>
</feature>
<dbReference type="OrthoDB" id="9554183at2"/>
<evidence type="ECO:0000259" key="1">
    <source>
        <dbReference type="Pfam" id="PF17295"/>
    </source>
</evidence>
<sequence>MSKGILAYCPFTDIWVFHSQNDTSYELRCGYQLSIKFLNNYQPCRIEKSYDWFIVMNNFRFILDKDYIYDAKF</sequence>